<evidence type="ECO:0000313" key="5">
    <source>
        <dbReference type="WormBase" id="SRAE_1000343700"/>
    </source>
</evidence>
<evidence type="ECO:0000256" key="1">
    <source>
        <dbReference type="SAM" id="Coils"/>
    </source>
</evidence>
<organism evidence="2">
    <name type="scientific">Strongyloides ratti</name>
    <name type="common">Parasitic roundworm</name>
    <dbReference type="NCBI Taxonomy" id="34506"/>
    <lineage>
        <taxon>Eukaryota</taxon>
        <taxon>Metazoa</taxon>
        <taxon>Ecdysozoa</taxon>
        <taxon>Nematoda</taxon>
        <taxon>Chromadorea</taxon>
        <taxon>Rhabditida</taxon>
        <taxon>Tylenchina</taxon>
        <taxon>Panagrolaimomorpha</taxon>
        <taxon>Strongyloidoidea</taxon>
        <taxon>Strongyloididae</taxon>
        <taxon>Strongyloides</taxon>
    </lineage>
</organism>
<dbReference type="RefSeq" id="XP_024504385.1">
    <property type="nucleotide sequence ID" value="XM_024650626.1"/>
</dbReference>
<protein>
    <submittedName>
        <fullName evidence="4">Ribonuclease H-like domain-containing protein</fullName>
    </submittedName>
</protein>
<dbReference type="Proteomes" id="UP000035682">
    <property type="component" value="Unplaced"/>
</dbReference>
<dbReference type="InterPro" id="IPR036397">
    <property type="entry name" value="RNaseH_sf"/>
</dbReference>
<keyword evidence="3" id="KW-1185">Reference proteome</keyword>
<evidence type="ECO:0000313" key="3">
    <source>
        <dbReference type="Proteomes" id="UP000035682"/>
    </source>
</evidence>
<evidence type="ECO:0000313" key="4">
    <source>
        <dbReference type="WBParaSite" id="SRAE_1000343700.1"/>
    </source>
</evidence>
<dbReference type="EMBL" id="LN609528">
    <property type="protein sequence ID" value="CEF65184.1"/>
    <property type="molecule type" value="Genomic_DNA"/>
</dbReference>
<dbReference type="AlphaFoldDB" id="A0A090MXC3"/>
<dbReference type="WormBase" id="SRAE_1000343700">
    <property type="protein sequence ID" value="SRP06683"/>
    <property type="gene ID" value="WBGene00260054"/>
</dbReference>
<evidence type="ECO:0000313" key="2">
    <source>
        <dbReference type="EMBL" id="CEF65184.1"/>
    </source>
</evidence>
<dbReference type="GeneID" id="36377549"/>
<dbReference type="GO" id="GO:0003676">
    <property type="term" value="F:nucleic acid binding"/>
    <property type="evidence" value="ECO:0007669"/>
    <property type="project" value="InterPro"/>
</dbReference>
<dbReference type="CTD" id="36377549"/>
<gene>
    <name evidence="2 4 5" type="ORF">SRAE_1000343700</name>
</gene>
<feature type="coiled-coil region" evidence="1">
    <location>
        <begin position="10"/>
        <end position="37"/>
    </location>
</feature>
<dbReference type="OrthoDB" id="27832at2759"/>
<dbReference type="Gene3D" id="3.30.420.10">
    <property type="entry name" value="Ribonuclease H-like superfamily/Ribonuclease H"/>
    <property type="match status" value="1"/>
</dbReference>
<dbReference type="WBParaSite" id="SRAE_1000343700.1">
    <property type="protein sequence ID" value="SRAE_1000343700.1"/>
    <property type="gene ID" value="WBGene00260054"/>
</dbReference>
<keyword evidence="1" id="KW-0175">Coiled coil</keyword>
<reference evidence="2 3" key="1">
    <citation type="submission" date="2014-09" db="EMBL/GenBank/DDBJ databases">
        <authorList>
            <person name="Martin A.A."/>
        </authorList>
    </citation>
    <scope>NUCLEOTIDE SEQUENCE</scope>
    <source>
        <strain evidence="3">ED321</strain>
        <strain evidence="2">ED321 Heterogonic</strain>
    </source>
</reference>
<proteinExistence type="predicted"/>
<reference evidence="4" key="2">
    <citation type="submission" date="2020-12" db="UniProtKB">
        <authorList>
            <consortium name="WormBaseParasite"/>
        </authorList>
    </citation>
    <scope>IDENTIFICATION</scope>
</reference>
<sequence length="618" mass="73623">MNNRDFSQVCEDFLKQLVELENDNTEANKVFKNFNKELNPIDRNRRQKNTLKKETCVAIIEKFYEVTKLNKNLNSIWGNYTNILKYNEINCRKKLIKLMENDCEKETIPPGVLGLFFNEKNDLARYITKKEIVIQAICIVENISINSLEKSKVIKDMEEFFLSIDGNFLKNLNNSSIMSEDEREEYFEDFYNRYKIKKEYVIELYLIIENVDKFSQLFDIFKETFDGSMVLDTSISVFNDPSDFVSFNKISNIKKLLKNFQKNIIKESVFLDNVYKMCIEDSSNKKILLNFMEKDIYPKELVSIIKDFEMTSYDNEIPKKFNFLSSNDNFPSSKKYYFNESNIDNLTIFNTIDSVKILDNEIIKSLEINPTETPFFFFDIKTMIMYRKEYLAYITIKRGKSFWIINCINPENQVFVFDFLEKIFTNIDISIVMYNFQQTMNKLCSFFKLAEKKMKKTISNIFSIHLIINSFVHKNSEDPEIKKIFPFTYKDVFVYNDEFKNLSNKNQSIKFVEKILDDGDSVMSQTIKNICKDLSFSQAVHLILEKPFDESEDTKYSFWQRNPLREAQMLSMKMRLNALEEMFMKLREIINKKMNLNYKKNYIPRTETFFNKYKLAIN</sequence>
<name>A0A090MXC3_STRRB</name>
<accession>A0A090MXC3</accession>